<keyword evidence="3" id="KW-1185">Reference proteome</keyword>
<dbReference type="AlphaFoldDB" id="A0A6M7TI36"/>
<dbReference type="Gene3D" id="3.10.170.10">
    <property type="match status" value="1"/>
</dbReference>
<gene>
    <name evidence="2" type="ORF">D3242_06855</name>
</gene>
<sequence>MTEIQPVRKLTIIAKDPGLRIGNDGPMVFAQVDVPAEILAPGPTGYRIKVVDYNATERRAYAARQSYQSGDILLDPFAPIEGEALTDRDYQVRVIGNPNFHAQNCYAIAMRTLGLFERALGRRVSWSSGGHQLHIVPHAFALANAFYSEPDRALMFGYFFDEEGKPIFTSLSHDVVAHETTHAVLDGLRSRYTEASGPDQAAFHEGFADIVAILSIFSLPEVVAAGLGITDKLPGVGEPLAFITEDKVTPAAIRDSILLGIGAEIGMATGAGRGALRQSVKLEPRPDILNDPDMAEAHSRGEVVVAAMAGAFVKMWTTRISHLGTFDGLGYNMTAVIEEGAKAAAQLLQMSIRAIDYCPPTDLDFGQFLAGLLTADRELVPDDSRFGYRELVRQSFGDFGIVPPPGQTDGDGCWPHFAASDALRYSRSNAEALTRDVDECFRFLWENRDALNITERGYTQVLSLDASLRIDPDGIPFRETICQYVQMGHFFGSELMAICKIDPLPEGFTTRTSADLFGGGVVVFDQYGRVKYHIGNGLIDGERQKRRLEYLRDNGQLRAQGGDERSRFANLHLARMGG</sequence>
<reference evidence="2 3" key="1">
    <citation type="submission" date="2018-09" db="EMBL/GenBank/DDBJ databases">
        <title>Mesorhizobium carmichaelinearum sp. nov. isolated from Carmichaelinea spp. root nodules in New Zealand.</title>
        <authorList>
            <person name="De Meyer S.E."/>
        </authorList>
    </citation>
    <scope>NUCLEOTIDE SEQUENCE [LARGE SCALE GENOMIC DNA]</scope>
    <source>
        <strain evidence="2 3">LMG 28313</strain>
    </source>
</reference>
<dbReference type="GO" id="GO:0004222">
    <property type="term" value="F:metalloendopeptidase activity"/>
    <property type="evidence" value="ECO:0007669"/>
    <property type="project" value="InterPro"/>
</dbReference>
<comment type="caution">
    <text evidence="2">The sequence shown here is derived from an EMBL/GenBank/DDBJ whole genome shotgun (WGS) entry which is preliminary data.</text>
</comment>
<dbReference type="SUPFAM" id="SSF55486">
    <property type="entry name" value="Metalloproteases ('zincins'), catalytic domain"/>
    <property type="match status" value="1"/>
</dbReference>
<name>A0A6M7TI36_9HYPH</name>
<dbReference type="Pfam" id="PF01447">
    <property type="entry name" value="Peptidase_M4"/>
    <property type="match status" value="1"/>
</dbReference>
<evidence type="ECO:0000259" key="1">
    <source>
        <dbReference type="Pfam" id="PF01447"/>
    </source>
</evidence>
<evidence type="ECO:0000313" key="3">
    <source>
        <dbReference type="Proteomes" id="UP000275530"/>
    </source>
</evidence>
<feature type="domain" description="Peptidase M4" evidence="1">
    <location>
        <begin position="105"/>
        <end position="185"/>
    </location>
</feature>
<dbReference type="InterPro" id="IPR013856">
    <property type="entry name" value="Peptidase_M4_domain"/>
</dbReference>
<dbReference type="CDD" id="cd09598">
    <property type="entry name" value="M4_like"/>
    <property type="match status" value="1"/>
</dbReference>
<dbReference type="RefSeq" id="WP_064984187.1">
    <property type="nucleotide sequence ID" value="NZ_CP033507.1"/>
</dbReference>
<evidence type="ECO:0000313" key="2">
    <source>
        <dbReference type="EMBL" id="RJT37024.1"/>
    </source>
</evidence>
<dbReference type="Proteomes" id="UP000275530">
    <property type="component" value="Unassembled WGS sequence"/>
</dbReference>
<proteinExistence type="predicted"/>
<protein>
    <recommendedName>
        <fullName evidence="1">Peptidase M4 domain-containing protein</fullName>
    </recommendedName>
</protein>
<accession>A0A6M7TI36</accession>
<dbReference type="EMBL" id="QZXA01000002">
    <property type="protein sequence ID" value="RJT37024.1"/>
    <property type="molecule type" value="Genomic_DNA"/>
</dbReference>
<organism evidence="2 3">
    <name type="scientific">Mesorhizobium jarvisii</name>
    <dbReference type="NCBI Taxonomy" id="1777867"/>
    <lineage>
        <taxon>Bacteria</taxon>
        <taxon>Pseudomonadati</taxon>
        <taxon>Pseudomonadota</taxon>
        <taxon>Alphaproteobacteria</taxon>
        <taxon>Hyphomicrobiales</taxon>
        <taxon>Phyllobacteriaceae</taxon>
        <taxon>Mesorhizobium</taxon>
    </lineage>
</organism>